<organism evidence="1 2">
    <name type="scientific">Coccidioides immitis RMSCC 2394</name>
    <dbReference type="NCBI Taxonomy" id="404692"/>
    <lineage>
        <taxon>Eukaryota</taxon>
        <taxon>Fungi</taxon>
        <taxon>Dikarya</taxon>
        <taxon>Ascomycota</taxon>
        <taxon>Pezizomycotina</taxon>
        <taxon>Eurotiomycetes</taxon>
        <taxon>Eurotiomycetidae</taxon>
        <taxon>Onygenales</taxon>
        <taxon>Onygenaceae</taxon>
        <taxon>Coccidioides</taxon>
    </lineage>
</organism>
<name>A0A0J7B1X4_COCIT</name>
<dbReference type="AlphaFoldDB" id="A0A0J7B1X4"/>
<reference evidence="2" key="1">
    <citation type="journal article" date="2010" name="Genome Res.">
        <title>Population genomic sequencing of Coccidioides fungi reveals recent hybridization and transposon control.</title>
        <authorList>
            <person name="Neafsey D.E."/>
            <person name="Barker B.M."/>
            <person name="Sharpton T.J."/>
            <person name="Stajich J.E."/>
            <person name="Park D.J."/>
            <person name="Whiston E."/>
            <person name="Hung C.-Y."/>
            <person name="McMahan C."/>
            <person name="White J."/>
            <person name="Sykes S."/>
            <person name="Heiman D."/>
            <person name="Young S."/>
            <person name="Zeng Q."/>
            <person name="Abouelleil A."/>
            <person name="Aftuck L."/>
            <person name="Bessette D."/>
            <person name="Brown A."/>
            <person name="FitzGerald M."/>
            <person name="Lui A."/>
            <person name="Macdonald J.P."/>
            <person name="Priest M."/>
            <person name="Orbach M.J."/>
            <person name="Galgiani J.N."/>
            <person name="Kirkland T.N."/>
            <person name="Cole G.T."/>
            <person name="Birren B.W."/>
            <person name="Henn M.R."/>
            <person name="Taylor J.W."/>
            <person name="Rounsley S.D."/>
        </authorList>
    </citation>
    <scope>NUCLEOTIDE SEQUENCE [LARGE SCALE GENOMIC DNA]</scope>
    <source>
        <strain evidence="2">RMSCC 2394</strain>
    </source>
</reference>
<evidence type="ECO:0000313" key="1">
    <source>
        <dbReference type="EMBL" id="KMP03822.1"/>
    </source>
</evidence>
<sequence length="132" mass="14164">MPDSSTSETSLSPRCMCDHTVASGGFFDNAANQVTVLPTGAQNPRGRLCIRSGFIPNTVSIGPSAPGPKSPFFEHHSDTIFSLKEEKEETQRTVNRIHVESGPLHDALGITRAITTITQHESTFLSVQGTAV</sequence>
<protein>
    <submittedName>
        <fullName evidence="1">Uncharacterized protein</fullName>
    </submittedName>
</protein>
<dbReference type="Proteomes" id="UP000054565">
    <property type="component" value="Unassembled WGS sequence"/>
</dbReference>
<dbReference type="EMBL" id="DS028094">
    <property type="protein sequence ID" value="KMP03822.1"/>
    <property type="molecule type" value="Genomic_DNA"/>
</dbReference>
<evidence type="ECO:0000313" key="2">
    <source>
        <dbReference type="Proteomes" id="UP000054565"/>
    </source>
</evidence>
<accession>A0A0J7B1X4</accession>
<gene>
    <name evidence="1" type="ORF">CIRG_03514</name>
</gene>
<proteinExistence type="predicted"/>